<gene>
    <name evidence="1" type="ORF">M9H77_22376</name>
</gene>
<evidence type="ECO:0000313" key="1">
    <source>
        <dbReference type="EMBL" id="KAI5663053.1"/>
    </source>
</evidence>
<dbReference type="EMBL" id="CM044705">
    <property type="protein sequence ID" value="KAI5663053.1"/>
    <property type="molecule type" value="Genomic_DNA"/>
</dbReference>
<keyword evidence="2" id="KW-1185">Reference proteome</keyword>
<comment type="caution">
    <text evidence="1">The sequence shown here is derived from an EMBL/GenBank/DDBJ whole genome shotgun (WGS) entry which is preliminary data.</text>
</comment>
<organism evidence="1 2">
    <name type="scientific">Catharanthus roseus</name>
    <name type="common">Madagascar periwinkle</name>
    <name type="synonym">Vinca rosea</name>
    <dbReference type="NCBI Taxonomy" id="4058"/>
    <lineage>
        <taxon>Eukaryota</taxon>
        <taxon>Viridiplantae</taxon>
        <taxon>Streptophyta</taxon>
        <taxon>Embryophyta</taxon>
        <taxon>Tracheophyta</taxon>
        <taxon>Spermatophyta</taxon>
        <taxon>Magnoliopsida</taxon>
        <taxon>eudicotyledons</taxon>
        <taxon>Gunneridae</taxon>
        <taxon>Pentapetalae</taxon>
        <taxon>asterids</taxon>
        <taxon>lamiids</taxon>
        <taxon>Gentianales</taxon>
        <taxon>Apocynaceae</taxon>
        <taxon>Rauvolfioideae</taxon>
        <taxon>Vinceae</taxon>
        <taxon>Catharanthinae</taxon>
        <taxon>Catharanthus</taxon>
    </lineage>
</organism>
<accession>A0ACC0AUC7</accession>
<protein>
    <submittedName>
        <fullName evidence="1">Uncharacterized protein</fullName>
    </submittedName>
</protein>
<dbReference type="Proteomes" id="UP001060085">
    <property type="component" value="Linkage Group LG05"/>
</dbReference>
<proteinExistence type="predicted"/>
<reference evidence="2" key="1">
    <citation type="journal article" date="2023" name="Nat. Plants">
        <title>Single-cell RNA sequencing provides a high-resolution roadmap for understanding the multicellular compartmentation of specialized metabolism.</title>
        <authorList>
            <person name="Sun S."/>
            <person name="Shen X."/>
            <person name="Li Y."/>
            <person name="Li Y."/>
            <person name="Wang S."/>
            <person name="Li R."/>
            <person name="Zhang H."/>
            <person name="Shen G."/>
            <person name="Guo B."/>
            <person name="Wei J."/>
            <person name="Xu J."/>
            <person name="St-Pierre B."/>
            <person name="Chen S."/>
            <person name="Sun C."/>
        </authorList>
    </citation>
    <scope>NUCLEOTIDE SEQUENCE [LARGE SCALE GENOMIC DNA]</scope>
</reference>
<name>A0ACC0AUC7_CATRO</name>
<sequence length="119" mass="13638">MDNLKKQHDNPSSFTGNAGFQWRKIWDLYALPRVKMTVWRWLPQSLPTKATLWHRKIIKHPKEAIVDCVGKGSKQPAADGQIKGYDDNCLMTQHPHIPTQEKSLAEEEEEEASSNNLTT</sequence>
<evidence type="ECO:0000313" key="2">
    <source>
        <dbReference type="Proteomes" id="UP001060085"/>
    </source>
</evidence>